<accession>A0AAE1E924</accession>
<protein>
    <submittedName>
        <fullName evidence="1">Uncharacterized protein</fullName>
    </submittedName>
</protein>
<keyword evidence="2" id="KW-1185">Reference proteome</keyword>
<gene>
    <name evidence="1" type="ORF">RRG08_034561</name>
</gene>
<organism evidence="1 2">
    <name type="scientific">Elysia crispata</name>
    <name type="common">lettuce slug</name>
    <dbReference type="NCBI Taxonomy" id="231223"/>
    <lineage>
        <taxon>Eukaryota</taxon>
        <taxon>Metazoa</taxon>
        <taxon>Spiralia</taxon>
        <taxon>Lophotrochozoa</taxon>
        <taxon>Mollusca</taxon>
        <taxon>Gastropoda</taxon>
        <taxon>Heterobranchia</taxon>
        <taxon>Euthyneura</taxon>
        <taxon>Panpulmonata</taxon>
        <taxon>Sacoglossa</taxon>
        <taxon>Placobranchoidea</taxon>
        <taxon>Plakobranchidae</taxon>
        <taxon>Elysia</taxon>
    </lineage>
</organism>
<evidence type="ECO:0000313" key="2">
    <source>
        <dbReference type="Proteomes" id="UP001283361"/>
    </source>
</evidence>
<reference evidence="1" key="1">
    <citation type="journal article" date="2023" name="G3 (Bethesda)">
        <title>A reference genome for the long-term kleptoplast-retaining sea slug Elysia crispata morphotype clarki.</title>
        <authorList>
            <person name="Eastman K.E."/>
            <person name="Pendleton A.L."/>
            <person name="Shaikh M.A."/>
            <person name="Suttiyut T."/>
            <person name="Ogas R."/>
            <person name="Tomko P."/>
            <person name="Gavelis G."/>
            <person name="Widhalm J.R."/>
            <person name="Wisecaver J.H."/>
        </authorList>
    </citation>
    <scope>NUCLEOTIDE SEQUENCE</scope>
    <source>
        <strain evidence="1">ECLA1</strain>
    </source>
</reference>
<sequence length="162" mass="17631">MAVAPTAWYAAPSSINSNDNDVNMKCLPRHSDGDTTKDNNSVFSPRASRLAGCAVMSRGSCDRSQGAQETLEFVGPANALRRGPVWLKQHSRYEDKTGLDLEKHPTLTSLPDSLRPSARLKEASGDQHGFLALLSNKAQRISVKSKYKVQSPLTGGISLKHR</sequence>
<evidence type="ECO:0000313" key="1">
    <source>
        <dbReference type="EMBL" id="KAK3798000.1"/>
    </source>
</evidence>
<dbReference type="EMBL" id="JAWDGP010000724">
    <property type="protein sequence ID" value="KAK3798000.1"/>
    <property type="molecule type" value="Genomic_DNA"/>
</dbReference>
<comment type="caution">
    <text evidence="1">The sequence shown here is derived from an EMBL/GenBank/DDBJ whole genome shotgun (WGS) entry which is preliminary data.</text>
</comment>
<name>A0AAE1E924_9GAST</name>
<dbReference type="AlphaFoldDB" id="A0AAE1E924"/>
<dbReference type="Proteomes" id="UP001283361">
    <property type="component" value="Unassembled WGS sequence"/>
</dbReference>
<proteinExistence type="predicted"/>